<dbReference type="Pfam" id="PF26639">
    <property type="entry name" value="Het-6_barrel"/>
    <property type="match status" value="1"/>
</dbReference>
<dbReference type="InterPro" id="IPR010730">
    <property type="entry name" value="HET"/>
</dbReference>
<dbReference type="AlphaFoldDB" id="A0AA38RQH4"/>
<evidence type="ECO:0000313" key="3">
    <source>
        <dbReference type="Proteomes" id="UP001174694"/>
    </source>
</evidence>
<reference evidence="2" key="1">
    <citation type="submission" date="2022-07" db="EMBL/GenBank/DDBJ databases">
        <title>Fungi with potential for degradation of polypropylene.</title>
        <authorList>
            <person name="Gostincar C."/>
        </authorList>
    </citation>
    <scope>NUCLEOTIDE SEQUENCE</scope>
    <source>
        <strain evidence="2">EXF-13308</strain>
    </source>
</reference>
<dbReference type="InterPro" id="IPR052895">
    <property type="entry name" value="HetReg/Transcr_Mod"/>
</dbReference>
<accession>A0AA38RQH4</accession>
<dbReference type="PANTHER" id="PTHR24148">
    <property type="entry name" value="ANKYRIN REPEAT DOMAIN-CONTAINING PROTEIN 39 HOMOLOG-RELATED"/>
    <property type="match status" value="1"/>
</dbReference>
<dbReference type="PANTHER" id="PTHR24148:SF73">
    <property type="entry name" value="HET DOMAIN PROTEIN (AFU_ORTHOLOGUE AFUA_8G01020)"/>
    <property type="match status" value="1"/>
</dbReference>
<protein>
    <submittedName>
        <fullName evidence="2">HET-domain-containing protein</fullName>
    </submittedName>
</protein>
<feature type="domain" description="Heterokaryon incompatibility" evidence="1">
    <location>
        <begin position="71"/>
        <end position="265"/>
    </location>
</feature>
<comment type="caution">
    <text evidence="2">The sequence shown here is derived from an EMBL/GenBank/DDBJ whole genome shotgun (WGS) entry which is preliminary data.</text>
</comment>
<evidence type="ECO:0000313" key="2">
    <source>
        <dbReference type="EMBL" id="KAJ9143463.1"/>
    </source>
</evidence>
<dbReference type="Pfam" id="PF06985">
    <property type="entry name" value="HET"/>
    <property type="match status" value="1"/>
</dbReference>
<dbReference type="Proteomes" id="UP001174694">
    <property type="component" value="Unassembled WGS sequence"/>
</dbReference>
<gene>
    <name evidence="2" type="ORF">NKR23_g6529</name>
</gene>
<sequence length="735" mass="79688">MSSLQAAPGPQPDLVAADVVDAGPAPPFTYREAALPDPSSHIRLLDLQPESEGQELKSHLRMVPLASAPAFTALSYTWGPSPPAGAEQPFLATSTTSQSRHARLTITASLEEALRHLRHPTDTLTLWVDQICINQSDPAEKTAQVALMGTVYAAAAHVLVWLGPAGDGSDEMMDAWAEIGQAAMDWGLDTYYTVERYPLLRRLAAGDPPPELVPAADALRALCGRAAFRFLGKAGPGDPDDLAVLRAMKEWYLRPWFTRVWVVQEFALAASDPIFVCGTKLLPAWLAFQARQVLHLPPALEVLYERPTPPYERLRALDDIYANPTVPFFTARRRREKLLLRGPDEPGAGDTLLDLVTRLYVSDGGDRLVFEATDPRDRIYGLLGLATDAAALGITPDYSPTVTAGLAYARATRAIIWQQSLGQQQQEAAAAAGGGEYALDILSLAQFPKRVSGGTQIHPGAAAAAVTVPSWVPDFVSMRPSFCARLTSTLAPQPLFHAAGTIRAARLLPTADECVLGLAGYIVDEILEAGEPFLGQDDTIRDTGGFDSSGYLDFFAEVRRLCDVAAQIVAELQTDPVYLTPERRAEAAWRVTVGDVEETSDRTPRRATEVSALAHGQLAARCEAFERGLTVVEAAAHYAERDGEDFAAERIYEARVQQMRSRRPFVTNEGYIGMGPLGVEAGDVVVVFEGAQVPHVLRRHGSEANGFVFLGEAFCDGIMDGIVPETHESEAFYLH</sequence>
<proteinExistence type="predicted"/>
<name>A0AA38RQH4_9PEZI</name>
<dbReference type="EMBL" id="JANBVO010000019">
    <property type="protein sequence ID" value="KAJ9143463.1"/>
    <property type="molecule type" value="Genomic_DNA"/>
</dbReference>
<keyword evidence="3" id="KW-1185">Reference proteome</keyword>
<evidence type="ECO:0000259" key="1">
    <source>
        <dbReference type="Pfam" id="PF06985"/>
    </source>
</evidence>
<organism evidence="2 3">
    <name type="scientific">Pleurostoma richardsiae</name>
    <dbReference type="NCBI Taxonomy" id="41990"/>
    <lineage>
        <taxon>Eukaryota</taxon>
        <taxon>Fungi</taxon>
        <taxon>Dikarya</taxon>
        <taxon>Ascomycota</taxon>
        <taxon>Pezizomycotina</taxon>
        <taxon>Sordariomycetes</taxon>
        <taxon>Sordariomycetidae</taxon>
        <taxon>Calosphaeriales</taxon>
        <taxon>Pleurostomataceae</taxon>
        <taxon>Pleurostoma</taxon>
    </lineage>
</organism>